<evidence type="ECO:0000313" key="2">
    <source>
        <dbReference type="EMBL" id="CAG8414499.1"/>
    </source>
</evidence>
<dbReference type="PANTHER" id="PTHR42040:SF1">
    <property type="entry name" value="INNER KINETOCHORE SUBUNIT FTA4"/>
    <property type="match status" value="1"/>
</dbReference>
<keyword evidence="3" id="KW-1185">Reference proteome</keyword>
<dbReference type="OrthoDB" id="298012at2759"/>
<evidence type="ECO:0000313" key="3">
    <source>
        <dbReference type="Proteomes" id="UP001152649"/>
    </source>
</evidence>
<dbReference type="GO" id="GO:0031511">
    <property type="term" value="C:Mis6-Sim4 complex"/>
    <property type="evidence" value="ECO:0007669"/>
    <property type="project" value="InterPro"/>
</dbReference>
<dbReference type="InterPro" id="IPR025207">
    <property type="entry name" value="Sim4_Fta4"/>
</dbReference>
<evidence type="ECO:0008006" key="4">
    <source>
        <dbReference type="Google" id="ProtNLM"/>
    </source>
</evidence>
<dbReference type="PANTHER" id="PTHR42040">
    <property type="entry name" value="INNER KINETOCHORE SUBUNIT FTA4"/>
    <property type="match status" value="1"/>
</dbReference>
<proteinExistence type="predicted"/>
<dbReference type="AlphaFoldDB" id="A0A9W4JV75"/>
<dbReference type="EMBL" id="CAJVPG010000433">
    <property type="protein sequence ID" value="CAG8414499.1"/>
    <property type="molecule type" value="Genomic_DNA"/>
</dbReference>
<reference evidence="2" key="1">
    <citation type="submission" date="2021-07" db="EMBL/GenBank/DDBJ databases">
        <authorList>
            <person name="Branca A.L. A."/>
        </authorList>
    </citation>
    <scope>NUCLEOTIDE SEQUENCE</scope>
</reference>
<protein>
    <recommendedName>
        <fullName evidence="4">Kinetochore Sim4 complex subunit Fta4</fullName>
    </recommendedName>
</protein>
<keyword evidence="1" id="KW-0732">Signal</keyword>
<feature type="signal peptide" evidence="1">
    <location>
        <begin position="1"/>
        <end position="28"/>
    </location>
</feature>
<organism evidence="2 3">
    <name type="scientific">Penicillium salamii</name>
    <dbReference type="NCBI Taxonomy" id="1612424"/>
    <lineage>
        <taxon>Eukaryota</taxon>
        <taxon>Fungi</taxon>
        <taxon>Dikarya</taxon>
        <taxon>Ascomycota</taxon>
        <taxon>Pezizomycotina</taxon>
        <taxon>Eurotiomycetes</taxon>
        <taxon>Eurotiomycetidae</taxon>
        <taxon>Eurotiales</taxon>
        <taxon>Aspergillaceae</taxon>
        <taxon>Penicillium</taxon>
    </lineage>
</organism>
<dbReference type="Pfam" id="PF13093">
    <property type="entry name" value="FTA4"/>
    <property type="match status" value="1"/>
</dbReference>
<feature type="chain" id="PRO_5040884091" description="Kinetochore Sim4 complex subunit Fta4" evidence="1">
    <location>
        <begin position="29"/>
        <end position="281"/>
    </location>
</feature>
<sequence length="281" mass="32368">MAIIPGVTVFEAILLFCTWCLIDKDAFGDRAGLWRSRDASSTVWLDMDSTRSIFELKSAFIRSQVRIFAESLELPEDWRNYAPQTEEDDLSDKVIEDVLHKVNSAAKQHNRVVYSSQAIHHVAQQIASLYWSAVSQDARSQAAFAQGIEKTTDLSRQMNITKMPVDLETLEANEREHASYRQLRERLIALDTKRQQRQRRLDQLQHLQRLLEPFQDPQKDIQPNLITKDGELVQELERMRMLVARVGGRIAQQKRSTGLPENAGYSLPGFDRRLEELMDTS</sequence>
<dbReference type="Proteomes" id="UP001152649">
    <property type="component" value="Unassembled WGS sequence"/>
</dbReference>
<name>A0A9W4JV75_9EURO</name>
<comment type="caution">
    <text evidence="2">The sequence shown here is derived from an EMBL/GenBank/DDBJ whole genome shotgun (WGS) entry which is preliminary data.</text>
</comment>
<evidence type="ECO:0000256" key="1">
    <source>
        <dbReference type="SAM" id="SignalP"/>
    </source>
</evidence>
<accession>A0A9W4JV75</accession>
<gene>
    <name evidence="2" type="ORF">PSALAMII_LOCUS9184</name>
</gene>